<evidence type="ECO:0000259" key="5">
    <source>
        <dbReference type="Pfam" id="PF02525"/>
    </source>
</evidence>
<dbReference type="Pfam" id="PF02525">
    <property type="entry name" value="Flavodoxin_2"/>
    <property type="match status" value="1"/>
</dbReference>
<dbReference type="InterPro" id="IPR052397">
    <property type="entry name" value="NADPH-QR_MdaB"/>
</dbReference>
<evidence type="ECO:0000256" key="3">
    <source>
        <dbReference type="ARBA" id="ARBA00022827"/>
    </source>
</evidence>
<organism evidence="6 7">
    <name type="scientific">Thalassospira marina</name>
    <dbReference type="NCBI Taxonomy" id="2048283"/>
    <lineage>
        <taxon>Bacteria</taxon>
        <taxon>Pseudomonadati</taxon>
        <taxon>Pseudomonadota</taxon>
        <taxon>Alphaproteobacteria</taxon>
        <taxon>Rhodospirillales</taxon>
        <taxon>Thalassospiraceae</taxon>
        <taxon>Thalassospira</taxon>
    </lineage>
</organism>
<name>A0A2N3KX17_9PROT</name>
<reference evidence="6 7" key="1">
    <citation type="submission" date="2017-09" db="EMBL/GenBank/DDBJ databases">
        <title>Biodiversity and function of Thalassospira species in the particle-attached aromatic-hydrocarbon-degrading consortia from the surface seawater of the South China Sea.</title>
        <authorList>
            <person name="Dong C."/>
            <person name="Liu R."/>
            <person name="Shao Z."/>
        </authorList>
    </citation>
    <scope>NUCLEOTIDE SEQUENCE [LARGE SCALE GENOMIC DNA]</scope>
    <source>
        <strain evidence="6 7">CSC1P2</strain>
    </source>
</reference>
<dbReference type="EMBL" id="NWTK01000003">
    <property type="protein sequence ID" value="PKR55119.1"/>
    <property type="molecule type" value="Genomic_DNA"/>
</dbReference>
<evidence type="ECO:0000313" key="7">
    <source>
        <dbReference type="Proteomes" id="UP000233597"/>
    </source>
</evidence>
<dbReference type="Gene3D" id="3.40.50.360">
    <property type="match status" value="1"/>
</dbReference>
<dbReference type="InterPro" id="IPR003680">
    <property type="entry name" value="Flavodoxin_fold"/>
</dbReference>
<dbReference type="RefSeq" id="WP_101264962.1">
    <property type="nucleotide sequence ID" value="NZ_NWTK01000003.1"/>
</dbReference>
<evidence type="ECO:0000313" key="6">
    <source>
        <dbReference type="EMBL" id="PKR55119.1"/>
    </source>
</evidence>
<feature type="domain" description="Flavodoxin-like fold" evidence="5">
    <location>
        <begin position="3"/>
        <end position="191"/>
    </location>
</feature>
<dbReference type="PANTHER" id="PTHR46305">
    <property type="match status" value="1"/>
</dbReference>
<comment type="cofactor">
    <cofactor evidence="1">
        <name>FAD</name>
        <dbReference type="ChEBI" id="CHEBI:57692"/>
    </cofactor>
</comment>
<protein>
    <submittedName>
        <fullName evidence="6">Flavodoxin</fullName>
    </submittedName>
</protein>
<dbReference type="AlphaFoldDB" id="A0A2N3KX17"/>
<evidence type="ECO:0000256" key="1">
    <source>
        <dbReference type="ARBA" id="ARBA00001974"/>
    </source>
</evidence>
<dbReference type="SUPFAM" id="SSF52218">
    <property type="entry name" value="Flavoproteins"/>
    <property type="match status" value="1"/>
</dbReference>
<evidence type="ECO:0000256" key="2">
    <source>
        <dbReference type="ARBA" id="ARBA00022630"/>
    </source>
</evidence>
<dbReference type="OrthoDB" id="9798454at2"/>
<accession>A0A2N3KX17</accession>
<dbReference type="Proteomes" id="UP000233597">
    <property type="component" value="Unassembled WGS sequence"/>
</dbReference>
<keyword evidence="2" id="KW-0285">Flavoprotein</keyword>
<comment type="caution">
    <text evidence="6">The sequence shown here is derived from an EMBL/GenBank/DDBJ whole genome shotgun (WGS) entry which is preliminary data.</text>
</comment>
<dbReference type="PANTHER" id="PTHR46305:SF3">
    <property type="entry name" value="NADPH:QUINONE OXIDOREDUCTASE MDAB"/>
    <property type="match status" value="1"/>
</dbReference>
<proteinExistence type="inferred from homology"/>
<dbReference type="InterPro" id="IPR029039">
    <property type="entry name" value="Flavoprotein-like_sf"/>
</dbReference>
<gene>
    <name evidence="6" type="ORF">COO20_06990</name>
</gene>
<comment type="similarity">
    <text evidence="4">Belongs to the oxidoreductase MdaB family.</text>
</comment>
<sequence>MANILIINAHKRYEGWSEGTLNRHLANEIDASFAGAGHDVRHSHIDGGYDIGEEVDKHVWADVIVLQCPVNWFGAPWIHKKYLDEVFNDGLAQKKLITDDGRSRKDPSRQYGMGGNMQGKKFMMSLTWNAPEAAFGNPDQVLYQGKTADDAFLHIAACYRFCGAEIVPSFSCYDVIKSPQIENDVVRLRAHLAAHFALNAKDQTALSA</sequence>
<keyword evidence="3" id="KW-0274">FAD</keyword>
<evidence type="ECO:0000256" key="4">
    <source>
        <dbReference type="ARBA" id="ARBA00037981"/>
    </source>
</evidence>